<dbReference type="RefSeq" id="WP_072943824.1">
    <property type="nucleotide sequence ID" value="NZ_CP070609.1"/>
</dbReference>
<organism evidence="1 2">
    <name type="scientific">Rhodococcus koreensis</name>
    <dbReference type="NCBI Taxonomy" id="99653"/>
    <lineage>
        <taxon>Bacteria</taxon>
        <taxon>Bacillati</taxon>
        <taxon>Actinomycetota</taxon>
        <taxon>Actinomycetes</taxon>
        <taxon>Mycobacteriales</taxon>
        <taxon>Nocardiaceae</taxon>
        <taxon>Rhodococcus</taxon>
    </lineage>
</organism>
<dbReference type="OrthoDB" id="4277148at2"/>
<proteinExistence type="predicted"/>
<dbReference type="EMBL" id="FNSV01000005">
    <property type="protein sequence ID" value="SEC78181.1"/>
    <property type="molecule type" value="Genomic_DNA"/>
</dbReference>
<protein>
    <submittedName>
        <fullName evidence="1">Uncharacterized protein</fullName>
    </submittedName>
</protein>
<dbReference type="AlphaFoldDB" id="A0A1H4VCG4"/>
<accession>A0A1H4VCG4</accession>
<dbReference type="NCBIfam" id="NF046112">
    <property type="entry name" value="MSMEG_6209_Nter"/>
    <property type="match status" value="1"/>
</dbReference>
<evidence type="ECO:0000313" key="1">
    <source>
        <dbReference type="EMBL" id="SEC78181.1"/>
    </source>
</evidence>
<dbReference type="Gene3D" id="1.10.8.1060">
    <property type="entry name" value="Corynebacterium glutamicum thioredoxin-dependent arsenate reductase, N-terminal domain"/>
    <property type="match status" value="1"/>
</dbReference>
<name>A0A1H4VCG4_9NOCA</name>
<sequence>MTGDDELLQVEKVIERLITRYPSVSSVDIEHIVRTVHKRLAESRVRDFIPLLVEKAARRDLAARATATESVG</sequence>
<evidence type="ECO:0000313" key="2">
    <source>
        <dbReference type="Proteomes" id="UP000183561"/>
    </source>
</evidence>
<reference evidence="2" key="1">
    <citation type="submission" date="2016-10" db="EMBL/GenBank/DDBJ databases">
        <authorList>
            <person name="Varghese N."/>
            <person name="Submissions S."/>
        </authorList>
    </citation>
    <scope>NUCLEOTIDE SEQUENCE [LARGE SCALE GENOMIC DNA]</scope>
    <source>
        <strain evidence="2">DSM 44498</strain>
    </source>
</reference>
<dbReference type="Proteomes" id="UP000183561">
    <property type="component" value="Unassembled WGS sequence"/>
</dbReference>
<gene>
    <name evidence="1" type="ORF">SAMN04490239_5434</name>
</gene>
<keyword evidence="2" id="KW-1185">Reference proteome</keyword>